<feature type="compositionally biased region" description="Low complexity" evidence="2">
    <location>
        <begin position="50"/>
        <end position="63"/>
    </location>
</feature>
<accession>A0A165NFT4</accession>
<name>A0A165NFT4_9APHY</name>
<evidence type="ECO:0000256" key="1">
    <source>
        <dbReference type="ARBA" id="ARBA00023002"/>
    </source>
</evidence>
<keyword evidence="4" id="KW-1185">Reference proteome</keyword>
<dbReference type="OrthoDB" id="191139at2759"/>
<dbReference type="STRING" id="1314783.A0A165NFT4"/>
<proteinExistence type="predicted"/>
<sequence length="285" mass="30507">MASRSREKAEAAIKQLKDETGKGAIFLQLDLGSMAAAKKAAAERSCGHISSSRSCPRLLSSPPHGRSPDRRARVVATSSSMAMLGKIDFDALRDVGRAGRKRQPHRLYFQSKLVLVTVRHDAARCDVKMTSAGHSVLGERARCEADSKAAWRGEQGIVSLAVDPGKCLSVVADACGSTNSPVSAVPGTVEPDLHRHLDAGRGNFRKNLSDAVHKTYQRPTLFGALTQLWAGTRPEGLQYNGEHVVPVGKIAKCRAEAYDDDLGERLVDIPGGTSKAGTVPWGGKF</sequence>
<dbReference type="PANTHER" id="PTHR43157">
    <property type="entry name" value="PHOSPHATIDYLINOSITOL-GLYCAN BIOSYNTHESIS CLASS F PROTEIN-RELATED"/>
    <property type="match status" value="1"/>
</dbReference>
<dbReference type="Gene3D" id="3.40.50.720">
    <property type="entry name" value="NAD(P)-binding Rossmann-like Domain"/>
    <property type="match status" value="1"/>
</dbReference>
<protein>
    <submittedName>
        <fullName evidence="3">Uncharacterized protein</fullName>
    </submittedName>
</protein>
<evidence type="ECO:0000256" key="2">
    <source>
        <dbReference type="SAM" id="MobiDB-lite"/>
    </source>
</evidence>
<dbReference type="EMBL" id="KV429082">
    <property type="protein sequence ID" value="KZT66915.1"/>
    <property type="molecule type" value="Genomic_DNA"/>
</dbReference>
<gene>
    <name evidence="3" type="ORF">DAEQUDRAFT_767595</name>
</gene>
<dbReference type="PANTHER" id="PTHR43157:SF31">
    <property type="entry name" value="PHOSPHATIDYLINOSITOL-GLYCAN BIOSYNTHESIS CLASS F PROTEIN"/>
    <property type="match status" value="1"/>
</dbReference>
<dbReference type="GO" id="GO:0016491">
    <property type="term" value="F:oxidoreductase activity"/>
    <property type="evidence" value="ECO:0007669"/>
    <property type="project" value="UniProtKB-KW"/>
</dbReference>
<organism evidence="3 4">
    <name type="scientific">Daedalea quercina L-15889</name>
    <dbReference type="NCBI Taxonomy" id="1314783"/>
    <lineage>
        <taxon>Eukaryota</taxon>
        <taxon>Fungi</taxon>
        <taxon>Dikarya</taxon>
        <taxon>Basidiomycota</taxon>
        <taxon>Agaricomycotina</taxon>
        <taxon>Agaricomycetes</taxon>
        <taxon>Polyporales</taxon>
        <taxon>Fomitopsis</taxon>
    </lineage>
</organism>
<reference evidence="3 4" key="1">
    <citation type="journal article" date="2016" name="Mol. Biol. Evol.">
        <title>Comparative Genomics of Early-Diverging Mushroom-Forming Fungi Provides Insights into the Origins of Lignocellulose Decay Capabilities.</title>
        <authorList>
            <person name="Nagy L.G."/>
            <person name="Riley R."/>
            <person name="Tritt A."/>
            <person name="Adam C."/>
            <person name="Daum C."/>
            <person name="Floudas D."/>
            <person name="Sun H."/>
            <person name="Yadav J.S."/>
            <person name="Pangilinan J."/>
            <person name="Larsson K.H."/>
            <person name="Matsuura K."/>
            <person name="Barry K."/>
            <person name="Labutti K."/>
            <person name="Kuo R."/>
            <person name="Ohm R.A."/>
            <person name="Bhattacharya S.S."/>
            <person name="Shirouzu T."/>
            <person name="Yoshinaga Y."/>
            <person name="Martin F.M."/>
            <person name="Grigoriev I.V."/>
            <person name="Hibbett D.S."/>
        </authorList>
    </citation>
    <scope>NUCLEOTIDE SEQUENCE [LARGE SCALE GENOMIC DNA]</scope>
    <source>
        <strain evidence="3 4">L-15889</strain>
    </source>
</reference>
<feature type="region of interest" description="Disordered" evidence="2">
    <location>
        <begin position="49"/>
        <end position="71"/>
    </location>
</feature>
<dbReference type="AlphaFoldDB" id="A0A165NFT4"/>
<keyword evidence="1" id="KW-0560">Oxidoreductase</keyword>
<dbReference type="Proteomes" id="UP000076727">
    <property type="component" value="Unassembled WGS sequence"/>
</dbReference>
<evidence type="ECO:0000313" key="3">
    <source>
        <dbReference type="EMBL" id="KZT66915.1"/>
    </source>
</evidence>
<evidence type="ECO:0000313" key="4">
    <source>
        <dbReference type="Proteomes" id="UP000076727"/>
    </source>
</evidence>